<evidence type="ECO:0000313" key="5">
    <source>
        <dbReference type="Proteomes" id="UP000777482"/>
    </source>
</evidence>
<proteinExistence type="inferred from homology"/>
<dbReference type="InterPro" id="IPR044053">
    <property type="entry name" value="AsaB-like"/>
</dbReference>
<dbReference type="EMBL" id="PUHQ01000015">
    <property type="protein sequence ID" value="KAG0664206.1"/>
    <property type="molecule type" value="Genomic_DNA"/>
</dbReference>
<dbReference type="InterPro" id="IPR036877">
    <property type="entry name" value="SUI1_dom_sf"/>
</dbReference>
<dbReference type="InterPro" id="IPR001950">
    <property type="entry name" value="SUI1"/>
</dbReference>
<dbReference type="Proteomes" id="UP000777482">
    <property type="component" value="Unassembled WGS sequence"/>
</dbReference>
<feature type="domain" description="SUI1" evidence="3">
    <location>
        <begin position="336"/>
        <end position="406"/>
    </location>
</feature>
<dbReference type="CDD" id="cd11566">
    <property type="entry name" value="eIF1_SUI1"/>
    <property type="match status" value="1"/>
</dbReference>
<dbReference type="PANTHER" id="PTHR34598:SF3">
    <property type="entry name" value="OXIDOREDUCTASE AN1597"/>
    <property type="match status" value="1"/>
</dbReference>
<reference evidence="4 5" key="1">
    <citation type="submission" date="2020-11" db="EMBL/GenBank/DDBJ databases">
        <title>Kefir isolates.</title>
        <authorList>
            <person name="Marcisauskas S."/>
            <person name="Kim Y."/>
            <person name="Blasche S."/>
        </authorList>
    </citation>
    <scope>NUCLEOTIDE SEQUENCE [LARGE SCALE GENOMIC DNA]</scope>
    <source>
        <strain evidence="4 5">KR</strain>
    </source>
</reference>
<evidence type="ECO:0000256" key="2">
    <source>
        <dbReference type="ARBA" id="ARBA00023604"/>
    </source>
</evidence>
<evidence type="ECO:0000259" key="3">
    <source>
        <dbReference type="PROSITE" id="PS50296"/>
    </source>
</evidence>
<dbReference type="InterPro" id="IPR005874">
    <property type="entry name" value="SUI1_euk"/>
</dbReference>
<gene>
    <name evidence="4" type="ORF">C6P46_001670</name>
</gene>
<dbReference type="OrthoDB" id="412788at2759"/>
<dbReference type="PANTHER" id="PTHR34598">
    <property type="entry name" value="BLL6449 PROTEIN"/>
    <property type="match status" value="1"/>
</dbReference>
<evidence type="ECO:0000313" key="4">
    <source>
        <dbReference type="EMBL" id="KAG0664206.1"/>
    </source>
</evidence>
<sequence>MPGLVTPSPPPLEAVINFAVPKSELTPAQQAKISAQFDADDPVPSRKATVPIVDLREELEAGMGGLGPAEQLDARGYAVIKNTSEIAPSTGLATVAATEAYKAECCALFEDSLGASKVIAWNAVVRDAGEGQQDVKGTQQLKVEKEFASASAPKAVAGFAHVDQDEEYARTIIKRAAGEDAFEKYSRLQIINIWRPLRGPVTNHPLAVCDFSTLDVEQDILHMAGSYGTAYGVSSSADQRWGYVSNMMPHEAYLLRCFDSQQGRHGEALYAGHVACTVLNEEQLQLDHDVVHVPRRTPAFMSQLLNKPYDAFADEGADEDVQVDDKLAKKQQADYIHIRIQQRNGRKTITTLSGVPTEYDPKKLLKAFKKEFACNGSVEEHEEHGKVIQLQGDQRQKIMEMLIEEGIGKETIKMHGF</sequence>
<protein>
    <recommendedName>
        <fullName evidence="3">SUI1 domain-containing protein</fullName>
    </recommendedName>
</protein>
<accession>A0A9P6W7C6</accession>
<evidence type="ECO:0000256" key="1">
    <source>
        <dbReference type="ARBA" id="ARBA00005422"/>
    </source>
</evidence>
<comment type="caution">
    <text evidence="4">The sequence shown here is derived from an EMBL/GenBank/DDBJ whole genome shotgun (WGS) entry which is preliminary data.</text>
</comment>
<comment type="similarity">
    <text evidence="1">Belongs to the SUI1 family.</text>
</comment>
<organism evidence="4 5">
    <name type="scientific">Rhodotorula mucilaginosa</name>
    <name type="common">Yeast</name>
    <name type="synonym">Rhodotorula rubra</name>
    <dbReference type="NCBI Taxonomy" id="5537"/>
    <lineage>
        <taxon>Eukaryota</taxon>
        <taxon>Fungi</taxon>
        <taxon>Dikarya</taxon>
        <taxon>Basidiomycota</taxon>
        <taxon>Pucciniomycotina</taxon>
        <taxon>Microbotryomycetes</taxon>
        <taxon>Sporidiobolales</taxon>
        <taxon>Sporidiobolaceae</taxon>
        <taxon>Rhodotorula</taxon>
    </lineage>
</organism>
<dbReference type="NCBIfam" id="NF041278">
    <property type="entry name" value="CmcJ_NvfI_EfuI"/>
    <property type="match status" value="1"/>
</dbReference>
<name>A0A9P6W7C6_RHOMI</name>
<dbReference type="Pfam" id="PF01253">
    <property type="entry name" value="SUI1"/>
    <property type="match status" value="1"/>
</dbReference>
<comment type="similarity">
    <text evidence="2">Belongs to the asaB hydroxylase/desaturase family.</text>
</comment>
<dbReference type="AlphaFoldDB" id="A0A9P6W7C6"/>
<dbReference type="SUPFAM" id="SSF55159">
    <property type="entry name" value="eIF1-like"/>
    <property type="match status" value="1"/>
</dbReference>
<keyword evidence="5" id="KW-1185">Reference proteome</keyword>
<dbReference type="GO" id="GO:0003743">
    <property type="term" value="F:translation initiation factor activity"/>
    <property type="evidence" value="ECO:0007669"/>
    <property type="project" value="InterPro"/>
</dbReference>
<dbReference type="PROSITE" id="PS50296">
    <property type="entry name" value="SUI1"/>
    <property type="match status" value="1"/>
</dbReference>
<dbReference type="Gene3D" id="3.30.780.10">
    <property type="entry name" value="SUI1-like domain"/>
    <property type="match status" value="1"/>
</dbReference>
<dbReference type="GO" id="GO:0016491">
    <property type="term" value="F:oxidoreductase activity"/>
    <property type="evidence" value="ECO:0007669"/>
    <property type="project" value="InterPro"/>
</dbReference>